<dbReference type="InterPro" id="IPR003607">
    <property type="entry name" value="HD/PDEase_dom"/>
</dbReference>
<proteinExistence type="predicted"/>
<name>A0A926P1D9_9HYPH</name>
<dbReference type="PANTHER" id="PTHR45228:SF5">
    <property type="entry name" value="CYCLIC DI-GMP PHOSPHODIESTERASE VC_1348-RELATED"/>
    <property type="match status" value="1"/>
</dbReference>
<dbReference type="Proteomes" id="UP000598467">
    <property type="component" value="Unassembled WGS sequence"/>
</dbReference>
<comment type="caution">
    <text evidence="2">The sequence shown here is derived from an EMBL/GenBank/DDBJ whole genome shotgun (WGS) entry which is preliminary data.</text>
</comment>
<dbReference type="CDD" id="cd00077">
    <property type="entry name" value="HDc"/>
    <property type="match status" value="1"/>
</dbReference>
<dbReference type="PROSITE" id="PS51832">
    <property type="entry name" value="HD_GYP"/>
    <property type="match status" value="1"/>
</dbReference>
<gene>
    <name evidence="2" type="ORF">HK439_02310</name>
</gene>
<evidence type="ECO:0000313" key="2">
    <source>
        <dbReference type="EMBL" id="MBD1545081.1"/>
    </source>
</evidence>
<dbReference type="AlphaFoldDB" id="A0A926P1D9"/>
<dbReference type="InterPro" id="IPR052020">
    <property type="entry name" value="Cyclic_di-GMP/3'3'-cGAMP_PDE"/>
</dbReference>
<evidence type="ECO:0000313" key="3">
    <source>
        <dbReference type="Proteomes" id="UP000598467"/>
    </source>
</evidence>
<evidence type="ECO:0000259" key="1">
    <source>
        <dbReference type="PROSITE" id="PS51832"/>
    </source>
</evidence>
<dbReference type="RefSeq" id="WP_190289741.1">
    <property type="nucleotide sequence ID" value="NZ_JABFCZ010000002.1"/>
</dbReference>
<dbReference type="EMBL" id="JABFCZ010000002">
    <property type="protein sequence ID" value="MBD1545081.1"/>
    <property type="molecule type" value="Genomic_DNA"/>
</dbReference>
<reference evidence="2" key="1">
    <citation type="submission" date="2020-05" db="EMBL/GenBank/DDBJ databases">
        <title>Identification of trans-AT polyketide cluster in two marine bacteria, producers of a novel glutaramide-containing polyketide sesbanimide D and analogs.</title>
        <authorList>
            <person name="Kacar D."/>
            <person name="Rodriguez P."/>
            <person name="Canedo L."/>
            <person name="Gonzalez E."/>
            <person name="Galan B."/>
            <person name="De La Calle F."/>
            <person name="Garcia J.L."/>
        </authorList>
    </citation>
    <scope>NUCLEOTIDE SEQUENCE</scope>
    <source>
        <strain evidence="2">PHM038</strain>
    </source>
</reference>
<dbReference type="PANTHER" id="PTHR45228">
    <property type="entry name" value="CYCLIC DI-GMP PHOSPHODIESTERASE TM_0186-RELATED"/>
    <property type="match status" value="1"/>
</dbReference>
<dbReference type="InterPro" id="IPR037522">
    <property type="entry name" value="HD_GYP_dom"/>
</dbReference>
<accession>A0A926P1D9</accession>
<dbReference type="Gene3D" id="1.10.3210.10">
    <property type="entry name" value="Hypothetical protein af1432"/>
    <property type="match status" value="2"/>
</dbReference>
<feature type="domain" description="HD-GYP" evidence="1">
    <location>
        <begin position="262"/>
        <end position="454"/>
    </location>
</feature>
<dbReference type="SMART" id="SM00471">
    <property type="entry name" value="HDc"/>
    <property type="match status" value="1"/>
</dbReference>
<sequence>MSNLLPATEIRLSELLGALSHALDITEGQPRGHCVRCCWIGFHIGKAYGLGETELVDLYYTILLKDLGCSSNAARICELYLADDISLKQDFKLIGGSLSEALRFVLSHTGLKSGLAERFRAIINILQNGGEITRELIETRCHRGADIARQMHFSPAVCDGIYSLDEHWDGSGKPDGFSGERIPVFSRIALLAQVIDVFRTNAGSDAAVREVRGRTGTWFDSELADCFEAVANHPGFWQTLDSEDLAPLVYDLEPARLVRTVDEDQLDDIAAGFAQVIDSKSPYTAGHSERVTLFTDLIAEQLGYSEPDRRKLKRAALLHDIGKLGVSNMVLDKPGKLEEDEWQAIRLHPVFSHQILSQVSAFADLAPIARGHHERLDGKGYPDGLSGHEISMETRIVTTADIFDALTADRPYRAAMPIEKALHIMTGDIGTAIDETCLTGLRAALEKLGRMQAA</sequence>
<dbReference type="Pfam" id="PF13487">
    <property type="entry name" value="HD_5"/>
    <property type="match status" value="2"/>
</dbReference>
<organism evidence="2 3">
    <name type="scientific">Roseibium aggregatum</name>
    <dbReference type="NCBI Taxonomy" id="187304"/>
    <lineage>
        <taxon>Bacteria</taxon>
        <taxon>Pseudomonadati</taxon>
        <taxon>Pseudomonadota</taxon>
        <taxon>Alphaproteobacteria</taxon>
        <taxon>Hyphomicrobiales</taxon>
        <taxon>Stappiaceae</taxon>
        <taxon>Roseibium</taxon>
    </lineage>
</organism>
<dbReference type="GO" id="GO:0008081">
    <property type="term" value="F:phosphoric diester hydrolase activity"/>
    <property type="evidence" value="ECO:0007669"/>
    <property type="project" value="UniProtKB-ARBA"/>
</dbReference>
<dbReference type="SUPFAM" id="SSF109604">
    <property type="entry name" value="HD-domain/PDEase-like"/>
    <property type="match status" value="2"/>
</dbReference>
<protein>
    <submittedName>
        <fullName evidence="2">HD-GYP domain-containing protein</fullName>
    </submittedName>
</protein>